<accession>A0ABT1VWR0</accession>
<reference evidence="1 2" key="1">
    <citation type="submission" date="2022-06" db="EMBL/GenBank/DDBJ databases">
        <title>Rhizosaccharibacter gen. nov. sp. nov. KSS12, endophytic bacteria isolated from sugarcane.</title>
        <authorList>
            <person name="Pitiwittayakul N."/>
        </authorList>
    </citation>
    <scope>NUCLEOTIDE SEQUENCE [LARGE SCALE GENOMIC DNA]</scope>
    <source>
        <strain evidence="1 2">KSS12</strain>
    </source>
</reference>
<dbReference type="EMBL" id="JAMZEJ010000004">
    <property type="protein sequence ID" value="MCQ8240774.1"/>
    <property type="molecule type" value="Genomic_DNA"/>
</dbReference>
<organism evidence="1 2">
    <name type="scientific">Rhizosaccharibacter radicis</name>
    <dbReference type="NCBI Taxonomy" id="2782605"/>
    <lineage>
        <taxon>Bacteria</taxon>
        <taxon>Pseudomonadati</taxon>
        <taxon>Pseudomonadota</taxon>
        <taxon>Alphaproteobacteria</taxon>
        <taxon>Acetobacterales</taxon>
        <taxon>Acetobacteraceae</taxon>
        <taxon>Rhizosaccharibacter</taxon>
    </lineage>
</organism>
<proteinExistence type="predicted"/>
<gene>
    <name evidence="1" type="ORF">NFI88_07985</name>
</gene>
<protein>
    <submittedName>
        <fullName evidence="1">Glycosyltransferase family 2 protein</fullName>
    </submittedName>
</protein>
<dbReference type="RefSeq" id="WP_422919509.1">
    <property type="nucleotide sequence ID" value="NZ_JAMZEJ010000004.1"/>
</dbReference>
<evidence type="ECO:0000313" key="1">
    <source>
        <dbReference type="EMBL" id="MCQ8240774.1"/>
    </source>
</evidence>
<name>A0ABT1VWR0_9PROT</name>
<sequence length="307" mass="35308">MANVRVVMMQRDEGDSLARWLAHYGGLFGYPNLSIIDNGSVDHLTRQLLAEAERRGSRIYWDLSSRHDFEHKGGHVANIIQHWDNSAPYDFALPVDCDEILAVFEPAGLTTDHAAIHREFDRLRSFRCALRIDMSLLNVPERPGWFAPDRAFHKGFLPARSLDTIDNGYHDPQSRLQPGHLTTRLTYLHWHNHDFDRTQQRARVKMEGRVDLSDSRALANYAGRGDAPGQHLIELLTMSRERFRHRYDDEVQVFVPPGGKANLLQVFGRIRSWDAPTYLSRSPDVVGYELTPLHHYLRHGYGEGRPL</sequence>
<evidence type="ECO:0000313" key="2">
    <source>
        <dbReference type="Proteomes" id="UP001524547"/>
    </source>
</evidence>
<keyword evidence="2" id="KW-1185">Reference proteome</keyword>
<dbReference type="Proteomes" id="UP001524547">
    <property type="component" value="Unassembled WGS sequence"/>
</dbReference>
<comment type="caution">
    <text evidence="1">The sequence shown here is derived from an EMBL/GenBank/DDBJ whole genome shotgun (WGS) entry which is preliminary data.</text>
</comment>
<dbReference type="Pfam" id="PF13704">
    <property type="entry name" value="Glyco_tranf_2_4"/>
    <property type="match status" value="1"/>
</dbReference>